<comment type="caution">
    <text evidence="2">The sequence shown here is derived from an EMBL/GenBank/DDBJ whole genome shotgun (WGS) entry which is preliminary data.</text>
</comment>
<dbReference type="AlphaFoldDB" id="A0AAW0T2A0"/>
<dbReference type="Proteomes" id="UP001487740">
    <property type="component" value="Unassembled WGS sequence"/>
</dbReference>
<name>A0AAW0T2A0_SCYPA</name>
<evidence type="ECO:0000313" key="2">
    <source>
        <dbReference type="EMBL" id="KAK8381002.1"/>
    </source>
</evidence>
<keyword evidence="3" id="KW-1185">Reference proteome</keyword>
<dbReference type="EMBL" id="JARAKH010000041">
    <property type="protein sequence ID" value="KAK8381002.1"/>
    <property type="molecule type" value="Genomic_DNA"/>
</dbReference>
<accession>A0AAW0T2A0</accession>
<sequence>MVVVEVVARQMQQRRSTGSDSMMWRSQAAGETHTRKNSLYEPCGNYSTPAGTPLLRSDTRYTTERTACMNLVTTTSAVTPLLRSDTRYTTESSLYENLVTTTLAGTPLLRSDIHYTTESSLYELYNNYTSRVAPPEVRHSHTTETCLYEPCDN</sequence>
<evidence type="ECO:0000313" key="3">
    <source>
        <dbReference type="Proteomes" id="UP001487740"/>
    </source>
</evidence>
<proteinExistence type="predicted"/>
<gene>
    <name evidence="2" type="ORF">O3P69_008134</name>
</gene>
<reference evidence="2 3" key="1">
    <citation type="submission" date="2023-03" db="EMBL/GenBank/DDBJ databases">
        <title>High-quality genome of Scylla paramamosain provides insights in environmental adaptation.</title>
        <authorList>
            <person name="Zhang L."/>
        </authorList>
    </citation>
    <scope>NUCLEOTIDE SEQUENCE [LARGE SCALE GENOMIC DNA]</scope>
    <source>
        <strain evidence="2">LZ_2023a</strain>
        <tissue evidence="2">Muscle</tissue>
    </source>
</reference>
<feature type="region of interest" description="Disordered" evidence="1">
    <location>
        <begin position="14"/>
        <end position="43"/>
    </location>
</feature>
<organism evidence="2 3">
    <name type="scientific">Scylla paramamosain</name>
    <name type="common">Mud crab</name>
    <dbReference type="NCBI Taxonomy" id="85552"/>
    <lineage>
        <taxon>Eukaryota</taxon>
        <taxon>Metazoa</taxon>
        <taxon>Ecdysozoa</taxon>
        <taxon>Arthropoda</taxon>
        <taxon>Crustacea</taxon>
        <taxon>Multicrustacea</taxon>
        <taxon>Malacostraca</taxon>
        <taxon>Eumalacostraca</taxon>
        <taxon>Eucarida</taxon>
        <taxon>Decapoda</taxon>
        <taxon>Pleocyemata</taxon>
        <taxon>Brachyura</taxon>
        <taxon>Eubrachyura</taxon>
        <taxon>Portunoidea</taxon>
        <taxon>Portunidae</taxon>
        <taxon>Portuninae</taxon>
        <taxon>Scylla</taxon>
    </lineage>
</organism>
<evidence type="ECO:0000256" key="1">
    <source>
        <dbReference type="SAM" id="MobiDB-lite"/>
    </source>
</evidence>
<protein>
    <submittedName>
        <fullName evidence="2">Uncharacterized protein</fullName>
    </submittedName>
</protein>